<sequence length="50" mass="5861">MERISVSSVSNGTHLQYEFAPYRKNSGNPINKKMFQRKAFYYKSRVSISN</sequence>
<protein>
    <submittedName>
        <fullName evidence="1">Uncharacterized protein</fullName>
    </submittedName>
</protein>
<gene>
    <name evidence="1" type="ORF">I79_011027</name>
</gene>
<dbReference type="EMBL" id="JH000448">
    <property type="protein sequence ID" value="EGV96591.1"/>
    <property type="molecule type" value="Genomic_DNA"/>
</dbReference>
<dbReference type="InParanoid" id="G3HK15"/>
<organism evidence="1 2">
    <name type="scientific">Cricetulus griseus</name>
    <name type="common">Chinese hamster</name>
    <name type="synonym">Cricetulus barabensis griseus</name>
    <dbReference type="NCBI Taxonomy" id="10029"/>
    <lineage>
        <taxon>Eukaryota</taxon>
        <taxon>Metazoa</taxon>
        <taxon>Chordata</taxon>
        <taxon>Craniata</taxon>
        <taxon>Vertebrata</taxon>
        <taxon>Euteleostomi</taxon>
        <taxon>Mammalia</taxon>
        <taxon>Eutheria</taxon>
        <taxon>Euarchontoglires</taxon>
        <taxon>Glires</taxon>
        <taxon>Rodentia</taxon>
        <taxon>Myomorpha</taxon>
        <taxon>Muroidea</taxon>
        <taxon>Cricetidae</taxon>
        <taxon>Cricetinae</taxon>
        <taxon>Cricetulus</taxon>
    </lineage>
</organism>
<evidence type="ECO:0000313" key="2">
    <source>
        <dbReference type="Proteomes" id="UP000001075"/>
    </source>
</evidence>
<evidence type="ECO:0000313" key="1">
    <source>
        <dbReference type="EMBL" id="EGV96591.1"/>
    </source>
</evidence>
<dbReference type="AlphaFoldDB" id="G3HK15"/>
<dbReference type="Proteomes" id="UP000001075">
    <property type="component" value="Unassembled WGS sequence"/>
</dbReference>
<proteinExistence type="predicted"/>
<accession>G3HK15</accession>
<reference evidence="2" key="1">
    <citation type="journal article" date="2011" name="Nat. Biotechnol.">
        <title>The genomic sequence of the Chinese hamster ovary (CHO)-K1 cell line.</title>
        <authorList>
            <person name="Xu X."/>
            <person name="Nagarajan H."/>
            <person name="Lewis N.E."/>
            <person name="Pan S."/>
            <person name="Cai Z."/>
            <person name="Liu X."/>
            <person name="Chen W."/>
            <person name="Xie M."/>
            <person name="Wang W."/>
            <person name="Hammond S."/>
            <person name="Andersen M.R."/>
            <person name="Neff N."/>
            <person name="Passarelli B."/>
            <person name="Koh W."/>
            <person name="Fan H.C."/>
            <person name="Wang J."/>
            <person name="Gui Y."/>
            <person name="Lee K.H."/>
            <person name="Betenbaugh M.J."/>
            <person name="Quake S.R."/>
            <person name="Famili I."/>
            <person name="Palsson B.O."/>
            <person name="Wang J."/>
        </authorList>
    </citation>
    <scope>NUCLEOTIDE SEQUENCE [LARGE SCALE GENOMIC DNA]</scope>
    <source>
        <strain evidence="2">CHO K1 cell line</strain>
    </source>
</reference>
<name>G3HK15_CRIGR</name>